<dbReference type="Proteomes" id="UP000324974">
    <property type="component" value="Chromosome"/>
</dbReference>
<dbReference type="RefSeq" id="WP_149111449.1">
    <property type="nucleotide sequence ID" value="NZ_CP042425.1"/>
</dbReference>
<dbReference type="KEGG" id="lrs:PX52LOC_03733"/>
<proteinExistence type="predicted"/>
<organism evidence="1 2">
    <name type="scientific">Limnoglobus roseus</name>
    <dbReference type="NCBI Taxonomy" id="2598579"/>
    <lineage>
        <taxon>Bacteria</taxon>
        <taxon>Pseudomonadati</taxon>
        <taxon>Planctomycetota</taxon>
        <taxon>Planctomycetia</taxon>
        <taxon>Gemmatales</taxon>
        <taxon>Gemmataceae</taxon>
        <taxon>Limnoglobus</taxon>
    </lineage>
</organism>
<dbReference type="AlphaFoldDB" id="A0A5C1AI07"/>
<dbReference type="EMBL" id="CP042425">
    <property type="protein sequence ID" value="QEL16764.1"/>
    <property type="molecule type" value="Genomic_DNA"/>
</dbReference>
<protein>
    <submittedName>
        <fullName evidence="1">Uncharacterized protein</fullName>
    </submittedName>
</protein>
<sequence length="96" mass="10686">MNPEHDAFFTHETWKNQKMDSVVINAPATGLSFLVHFYGEQIKGMQRLIGLIKAEAQKGAGREGDLALTTLECDVARLIDSKERMERAANSRAPVN</sequence>
<accession>A0A5C1AI07</accession>
<gene>
    <name evidence="1" type="ORF">PX52LOC_03733</name>
</gene>
<evidence type="ECO:0000313" key="1">
    <source>
        <dbReference type="EMBL" id="QEL16764.1"/>
    </source>
</evidence>
<keyword evidence="2" id="KW-1185">Reference proteome</keyword>
<reference evidence="2" key="1">
    <citation type="submission" date="2019-08" db="EMBL/GenBank/DDBJ databases">
        <title>Limnoglobus roseus gen. nov., sp. nov., a novel freshwater planctomycete with a giant genome from the family Gemmataceae.</title>
        <authorList>
            <person name="Kulichevskaya I.S."/>
            <person name="Naumoff D.G."/>
            <person name="Miroshnikov K."/>
            <person name="Ivanova A."/>
            <person name="Philippov D.A."/>
            <person name="Hakobyan A."/>
            <person name="Rijpstra I.C."/>
            <person name="Sinninghe Damste J.S."/>
            <person name="Liesack W."/>
            <person name="Dedysh S.N."/>
        </authorList>
    </citation>
    <scope>NUCLEOTIDE SEQUENCE [LARGE SCALE GENOMIC DNA]</scope>
    <source>
        <strain evidence="2">PX52</strain>
    </source>
</reference>
<name>A0A5C1AI07_9BACT</name>
<evidence type="ECO:0000313" key="2">
    <source>
        <dbReference type="Proteomes" id="UP000324974"/>
    </source>
</evidence>